<name>A0A2I0J555_PUNGR</name>
<sequence length="84" mass="8865">MTIRRSFEPRPLNTQPIETRPLSGTSLMTRGAHGLYGSTQVSFFRTTTTVTAGGQLGVGSRRPCSKIPSGATVVTSDPKLAQSG</sequence>
<reference evidence="2 3" key="1">
    <citation type="submission" date="2017-11" db="EMBL/GenBank/DDBJ databases">
        <title>De-novo sequencing of pomegranate (Punica granatum L.) genome.</title>
        <authorList>
            <person name="Akparov Z."/>
            <person name="Amiraslanov A."/>
            <person name="Hajiyeva S."/>
            <person name="Abbasov M."/>
            <person name="Kaur K."/>
            <person name="Hamwieh A."/>
            <person name="Solovyev V."/>
            <person name="Salamov A."/>
            <person name="Braich B."/>
            <person name="Kosarev P."/>
            <person name="Mahmoud A."/>
            <person name="Hajiyev E."/>
            <person name="Babayeva S."/>
            <person name="Izzatullayeva V."/>
            <person name="Mammadov A."/>
            <person name="Mammadov A."/>
            <person name="Sharifova S."/>
            <person name="Ojaghi J."/>
            <person name="Eynullazada K."/>
            <person name="Bayramov B."/>
            <person name="Abdulazimova A."/>
            <person name="Shahmuradov I."/>
        </authorList>
    </citation>
    <scope>NUCLEOTIDE SEQUENCE [LARGE SCALE GENOMIC DNA]</scope>
    <source>
        <strain evidence="3">cv. AG2017</strain>
        <tissue evidence="2">Leaf</tissue>
    </source>
</reference>
<dbReference type="Proteomes" id="UP000233551">
    <property type="component" value="Unassembled WGS sequence"/>
</dbReference>
<proteinExistence type="predicted"/>
<evidence type="ECO:0000313" key="3">
    <source>
        <dbReference type="Proteomes" id="UP000233551"/>
    </source>
</evidence>
<protein>
    <submittedName>
        <fullName evidence="2">Uncharacterized protein</fullName>
    </submittedName>
</protein>
<dbReference type="AlphaFoldDB" id="A0A2I0J555"/>
<feature type="region of interest" description="Disordered" evidence="1">
    <location>
        <begin position="60"/>
        <end position="84"/>
    </location>
</feature>
<comment type="caution">
    <text evidence="2">The sequence shown here is derived from an EMBL/GenBank/DDBJ whole genome shotgun (WGS) entry which is preliminary data.</text>
</comment>
<dbReference type="EMBL" id="PGOL01002055">
    <property type="protein sequence ID" value="PKI51040.1"/>
    <property type="molecule type" value="Genomic_DNA"/>
</dbReference>
<accession>A0A2I0J555</accession>
<feature type="compositionally biased region" description="Polar residues" evidence="1">
    <location>
        <begin position="12"/>
        <end position="24"/>
    </location>
</feature>
<feature type="region of interest" description="Disordered" evidence="1">
    <location>
        <begin position="1"/>
        <end position="24"/>
    </location>
</feature>
<organism evidence="2 3">
    <name type="scientific">Punica granatum</name>
    <name type="common">Pomegranate</name>
    <dbReference type="NCBI Taxonomy" id="22663"/>
    <lineage>
        <taxon>Eukaryota</taxon>
        <taxon>Viridiplantae</taxon>
        <taxon>Streptophyta</taxon>
        <taxon>Embryophyta</taxon>
        <taxon>Tracheophyta</taxon>
        <taxon>Spermatophyta</taxon>
        <taxon>Magnoliopsida</taxon>
        <taxon>eudicotyledons</taxon>
        <taxon>Gunneridae</taxon>
        <taxon>Pentapetalae</taxon>
        <taxon>rosids</taxon>
        <taxon>malvids</taxon>
        <taxon>Myrtales</taxon>
        <taxon>Lythraceae</taxon>
        <taxon>Punica</taxon>
    </lineage>
</organism>
<gene>
    <name evidence="2" type="ORF">CRG98_028565</name>
</gene>
<keyword evidence="3" id="KW-1185">Reference proteome</keyword>
<evidence type="ECO:0000313" key="2">
    <source>
        <dbReference type="EMBL" id="PKI51040.1"/>
    </source>
</evidence>
<evidence type="ECO:0000256" key="1">
    <source>
        <dbReference type="SAM" id="MobiDB-lite"/>
    </source>
</evidence>